<keyword evidence="1" id="KW-0433">Leucine-rich repeat</keyword>
<dbReference type="SUPFAM" id="SSF52058">
    <property type="entry name" value="L domain-like"/>
    <property type="match status" value="1"/>
</dbReference>
<dbReference type="AlphaFoldDB" id="A0A9W8B8Z5"/>
<feature type="compositionally biased region" description="Polar residues" evidence="3">
    <location>
        <begin position="74"/>
        <end position="91"/>
    </location>
</feature>
<dbReference type="Gene3D" id="3.80.10.10">
    <property type="entry name" value="Ribonuclease Inhibitor"/>
    <property type="match status" value="1"/>
</dbReference>
<feature type="region of interest" description="Disordered" evidence="3">
    <location>
        <begin position="474"/>
        <end position="504"/>
    </location>
</feature>
<gene>
    <name evidence="4" type="ORF">H4R34_001929</name>
</gene>
<dbReference type="GO" id="GO:0005737">
    <property type="term" value="C:cytoplasm"/>
    <property type="evidence" value="ECO:0007669"/>
    <property type="project" value="TreeGrafter"/>
</dbReference>
<dbReference type="PANTHER" id="PTHR48051:SF1">
    <property type="entry name" value="RAS SUPPRESSOR PROTEIN 1"/>
    <property type="match status" value="1"/>
</dbReference>
<feature type="compositionally biased region" description="Polar residues" evidence="3">
    <location>
        <begin position="55"/>
        <end position="67"/>
    </location>
</feature>
<protein>
    <submittedName>
        <fullName evidence="4">Uncharacterized protein</fullName>
    </submittedName>
</protein>
<dbReference type="EMBL" id="JANBQB010000110">
    <property type="protein sequence ID" value="KAJ1981828.1"/>
    <property type="molecule type" value="Genomic_DNA"/>
</dbReference>
<dbReference type="Proteomes" id="UP001151582">
    <property type="component" value="Unassembled WGS sequence"/>
</dbReference>
<proteinExistence type="predicted"/>
<evidence type="ECO:0000256" key="1">
    <source>
        <dbReference type="ARBA" id="ARBA00022614"/>
    </source>
</evidence>
<keyword evidence="5" id="KW-1185">Reference proteome</keyword>
<evidence type="ECO:0000313" key="5">
    <source>
        <dbReference type="Proteomes" id="UP001151582"/>
    </source>
</evidence>
<organism evidence="4 5">
    <name type="scientific">Dimargaris verticillata</name>
    <dbReference type="NCBI Taxonomy" id="2761393"/>
    <lineage>
        <taxon>Eukaryota</taxon>
        <taxon>Fungi</taxon>
        <taxon>Fungi incertae sedis</taxon>
        <taxon>Zoopagomycota</taxon>
        <taxon>Kickxellomycotina</taxon>
        <taxon>Dimargaritomycetes</taxon>
        <taxon>Dimargaritales</taxon>
        <taxon>Dimargaritaceae</taxon>
        <taxon>Dimargaris</taxon>
    </lineage>
</organism>
<feature type="region of interest" description="Disordered" evidence="3">
    <location>
        <begin position="1"/>
        <end position="24"/>
    </location>
</feature>
<feature type="compositionally biased region" description="Polar residues" evidence="3">
    <location>
        <begin position="104"/>
        <end position="137"/>
    </location>
</feature>
<dbReference type="PROSITE" id="PS51450">
    <property type="entry name" value="LRR"/>
    <property type="match status" value="2"/>
</dbReference>
<feature type="region of interest" description="Disordered" evidence="3">
    <location>
        <begin position="55"/>
        <end position="164"/>
    </location>
</feature>
<dbReference type="InterPro" id="IPR003591">
    <property type="entry name" value="Leu-rich_rpt_typical-subtyp"/>
</dbReference>
<name>A0A9W8B8Z5_9FUNG</name>
<dbReference type="InterPro" id="IPR032675">
    <property type="entry name" value="LRR_dom_sf"/>
</dbReference>
<dbReference type="PANTHER" id="PTHR48051">
    <property type="match status" value="1"/>
</dbReference>
<reference evidence="4" key="1">
    <citation type="submission" date="2022-07" db="EMBL/GenBank/DDBJ databases">
        <title>Phylogenomic reconstructions and comparative analyses of Kickxellomycotina fungi.</title>
        <authorList>
            <person name="Reynolds N.K."/>
            <person name="Stajich J.E."/>
            <person name="Barry K."/>
            <person name="Grigoriev I.V."/>
            <person name="Crous P."/>
            <person name="Smith M.E."/>
        </authorList>
    </citation>
    <scope>NUCLEOTIDE SEQUENCE</scope>
    <source>
        <strain evidence="4">RSA 567</strain>
    </source>
</reference>
<dbReference type="InterPro" id="IPR001611">
    <property type="entry name" value="Leu-rich_rpt"/>
</dbReference>
<comment type="caution">
    <text evidence="4">The sequence shown here is derived from an EMBL/GenBank/DDBJ whole genome shotgun (WGS) entry which is preliminary data.</text>
</comment>
<accession>A0A9W8B8Z5</accession>
<dbReference type="OrthoDB" id="660555at2759"/>
<dbReference type="SMART" id="SM00369">
    <property type="entry name" value="LRR_TYP"/>
    <property type="match status" value="3"/>
</dbReference>
<feature type="compositionally biased region" description="Basic residues" evidence="3">
    <location>
        <begin position="490"/>
        <end position="499"/>
    </location>
</feature>
<keyword evidence="2" id="KW-0677">Repeat</keyword>
<evidence type="ECO:0000313" key="4">
    <source>
        <dbReference type="EMBL" id="KAJ1981828.1"/>
    </source>
</evidence>
<dbReference type="InterPro" id="IPR050216">
    <property type="entry name" value="LRR_domain-containing"/>
</dbReference>
<sequence length="821" mass="90258">MFQRTLPQLGSFGKRKDESNPFPSAQLHCFNTKLEPSASAQLGYPWEAVANGVGQSANSNGHTGWSSSHDRAHLQTSQTRVRSQPCASQRSAPKAFKRLLWPSKHTTPASELASTTHSGPLSTKSRQEQCTHSTNGLPQRVQSSHRPPPRPVRSRRSSSVALPKRKLYQATVNPCKQQTVPLIYPDCEVSLAFGPSEQETSVAGIDRHEPRSESWADQHISSLPVTWAANYTANEPDVQSADAQRPVKVEMYPTPGPSPSHDDYLHWDQDAYWQREQSVDIQLPERRYFPLTVTLQSPTPKPANPPTFQRLIRGIRSARSIKSLKKLSQSALRSKTTPTDTVSPPSPDYDTWPLAPISPHFVPAHSVADGLSFPHSDPMCQSSSIDSMSEHFLPYSSYGFDGDQCNTALAPLAYREVPPPLLPTPPPSSPSSSSIASIDSVVLPPRTSSLPNFVLRPHRLASHTPIRSTLPKLKLKPAPKSRQSSVFAHSTKKTKKSPHPAKGVEQGAQKYLIDTIPEMAHLSPTNAVSCLYQLSWSPPRSRSVTLTHITISGQDLTDMSSLEGCQLATHLCLARNRLRRLPACIADFQQLTHLNLSHNRLHHLTAQLGNLVQLVDLNLAHNLLTQIPVTIGHLVHLRSLSLSGNPLTKLPHSMAALFPTLKSFHIGSWPAQGLVIDRCQFESVPDHSLTHTALCRQPANAACSTQQQPPSNYGQFVRLERQILRRMMSLLVSQLDRVEHQTVAIPWPSHSYGTPMLNAAVASCNTAPTMAQPALLSSTPVHPAHVAPGVGADDYQRLFATFKVYENVLRRASRNAPCAAS</sequence>
<evidence type="ECO:0000256" key="2">
    <source>
        <dbReference type="ARBA" id="ARBA00022737"/>
    </source>
</evidence>
<evidence type="ECO:0000256" key="3">
    <source>
        <dbReference type="SAM" id="MobiDB-lite"/>
    </source>
</evidence>
<dbReference type="Pfam" id="PF00560">
    <property type="entry name" value="LRR_1"/>
    <property type="match status" value="1"/>
</dbReference>